<gene>
    <name evidence="1" type="ORF">V473_15625</name>
</gene>
<organism evidence="1 2">
    <name type="scientific">Sphingobium cupriresistens LL01</name>
    <dbReference type="NCBI Taxonomy" id="1420583"/>
    <lineage>
        <taxon>Bacteria</taxon>
        <taxon>Pseudomonadati</taxon>
        <taxon>Pseudomonadota</taxon>
        <taxon>Alphaproteobacteria</taxon>
        <taxon>Sphingomonadales</taxon>
        <taxon>Sphingomonadaceae</taxon>
        <taxon>Sphingobium</taxon>
    </lineage>
</organism>
<proteinExistence type="predicted"/>
<evidence type="ECO:0000313" key="2">
    <source>
        <dbReference type="Proteomes" id="UP000052232"/>
    </source>
</evidence>
<dbReference type="EMBL" id="JACT01000003">
    <property type="protein sequence ID" value="KMS54733.1"/>
    <property type="molecule type" value="Genomic_DNA"/>
</dbReference>
<evidence type="ECO:0000313" key="1">
    <source>
        <dbReference type="EMBL" id="KMS54733.1"/>
    </source>
</evidence>
<protein>
    <submittedName>
        <fullName evidence="1">Uncharacterized protein</fullName>
    </submittedName>
</protein>
<name>A0A0J7XUK0_9SPHN</name>
<accession>A0A0J7XUK0</accession>
<dbReference type="AlphaFoldDB" id="A0A0J7XUK0"/>
<dbReference type="Proteomes" id="UP000052232">
    <property type="component" value="Unassembled WGS sequence"/>
</dbReference>
<comment type="caution">
    <text evidence="1">The sequence shown here is derived from an EMBL/GenBank/DDBJ whole genome shotgun (WGS) entry which is preliminary data.</text>
</comment>
<reference evidence="1 2" key="1">
    <citation type="journal article" date="2015" name="G3 (Bethesda)">
        <title>Insights into Ongoing Evolution of the Hexachlorocyclohexane Catabolic Pathway from Comparative Genomics of Ten Sphingomonadaceae Strains.</title>
        <authorList>
            <person name="Pearce S.L."/>
            <person name="Oakeshott J.G."/>
            <person name="Pandey G."/>
        </authorList>
    </citation>
    <scope>NUCLEOTIDE SEQUENCE [LARGE SCALE GENOMIC DNA]</scope>
    <source>
        <strain evidence="1 2">LL01</strain>
    </source>
</reference>
<keyword evidence="2" id="KW-1185">Reference proteome</keyword>
<sequence length="43" mass="4722">MCVSFGNIFVIPAKAGIHLSTLHLSIGLEMDSRLRGNDDNYES</sequence>